<dbReference type="PROSITE" id="PS00135">
    <property type="entry name" value="TRYPSIN_SER"/>
    <property type="match status" value="1"/>
</dbReference>
<feature type="chain" id="PRO_5005600428" evidence="4">
    <location>
        <begin position="19"/>
        <end position="338"/>
    </location>
</feature>
<dbReference type="Proteomes" id="UP000037530">
    <property type="component" value="Unassembled WGS sequence"/>
</dbReference>
<dbReference type="SUPFAM" id="SSF50494">
    <property type="entry name" value="Trypsin-like serine proteases"/>
    <property type="match status" value="1"/>
</dbReference>
<keyword evidence="2" id="KW-1015">Disulfide bond</keyword>
<keyword evidence="3" id="KW-0720">Serine protease</keyword>
<proteinExistence type="inferred from homology"/>
<feature type="domain" description="Peptidase S1" evidence="5">
    <location>
        <begin position="26"/>
        <end position="271"/>
    </location>
</feature>
<protein>
    <submittedName>
        <fullName evidence="6">Serine protease</fullName>
    </submittedName>
</protein>
<keyword evidence="3 6" id="KW-0645">Protease</keyword>
<dbReference type="PROSITE" id="PS50240">
    <property type="entry name" value="TRYPSIN_DOM"/>
    <property type="match status" value="1"/>
</dbReference>
<comment type="similarity">
    <text evidence="1">Belongs to the peptidase S1 family.</text>
</comment>
<dbReference type="InterPro" id="IPR009003">
    <property type="entry name" value="Peptidase_S1_PA"/>
</dbReference>
<dbReference type="InterPro" id="IPR020008">
    <property type="entry name" value="GlyGly_CTERM"/>
</dbReference>
<evidence type="ECO:0000256" key="1">
    <source>
        <dbReference type="ARBA" id="ARBA00007664"/>
    </source>
</evidence>
<name>A0A0M0HZX2_9VIBR</name>
<evidence type="ECO:0000259" key="5">
    <source>
        <dbReference type="PROSITE" id="PS50240"/>
    </source>
</evidence>
<organism evidence="6 7">
    <name type="scientific">Vibrio hepatarius</name>
    <dbReference type="NCBI Taxonomy" id="171383"/>
    <lineage>
        <taxon>Bacteria</taxon>
        <taxon>Pseudomonadati</taxon>
        <taxon>Pseudomonadota</taxon>
        <taxon>Gammaproteobacteria</taxon>
        <taxon>Vibrionales</taxon>
        <taxon>Vibrionaceae</taxon>
        <taxon>Vibrio</taxon>
        <taxon>Vibrio oreintalis group</taxon>
    </lineage>
</organism>
<evidence type="ECO:0000313" key="7">
    <source>
        <dbReference type="Proteomes" id="UP000037530"/>
    </source>
</evidence>
<dbReference type="RefSeq" id="WP_053409126.1">
    <property type="nucleotide sequence ID" value="NZ_DAIPHI010000099.1"/>
</dbReference>
<dbReference type="Pfam" id="PF00089">
    <property type="entry name" value="Trypsin"/>
    <property type="match status" value="1"/>
</dbReference>
<reference evidence="7" key="1">
    <citation type="submission" date="2015-08" db="EMBL/GenBank/DDBJ databases">
        <title>Vibrio galatheae sp. nov., a novel member of the Vibrionaceae family isolated from the Solomon Islands.</title>
        <authorList>
            <person name="Giubergia S."/>
            <person name="Machado H."/>
            <person name="Mateiu R.V."/>
            <person name="Gram L."/>
        </authorList>
    </citation>
    <scope>NUCLEOTIDE SEQUENCE [LARGE SCALE GENOMIC DNA]</scope>
    <source>
        <strain evidence="7">DSM 19134</strain>
    </source>
</reference>
<dbReference type="GO" id="GO:0004252">
    <property type="term" value="F:serine-type endopeptidase activity"/>
    <property type="evidence" value="ECO:0007669"/>
    <property type="project" value="InterPro"/>
</dbReference>
<dbReference type="AlphaFoldDB" id="A0A0M0HZX2"/>
<accession>A0A0M0HZX2</accession>
<dbReference type="CDD" id="cd00190">
    <property type="entry name" value="Tryp_SPc"/>
    <property type="match status" value="1"/>
</dbReference>
<keyword evidence="3" id="KW-0378">Hydrolase</keyword>
<dbReference type="NCBIfam" id="TIGR03501">
    <property type="entry name" value="GlyGly_CTERM"/>
    <property type="match status" value="1"/>
</dbReference>
<dbReference type="PATRIC" id="fig|171383.3.peg.2218"/>
<dbReference type="InterPro" id="IPR001314">
    <property type="entry name" value="Peptidase_S1A"/>
</dbReference>
<evidence type="ECO:0000313" key="6">
    <source>
        <dbReference type="EMBL" id="KOO07392.1"/>
    </source>
</evidence>
<gene>
    <name evidence="6" type="ORF">AKJ31_10880</name>
</gene>
<dbReference type="Gene3D" id="2.40.10.10">
    <property type="entry name" value="Trypsin-like serine proteases"/>
    <property type="match status" value="1"/>
</dbReference>
<comment type="caution">
    <text evidence="6">The sequence shown here is derived from an EMBL/GenBank/DDBJ whole genome shotgun (WGS) entry which is preliminary data.</text>
</comment>
<sequence length="338" mass="36344">MRQFVLALGLVTTSGVNAAVEVTPYIVNGTDITVATEYPSFASLFYDSIDYSGYYGIGPFCGATLLSNQYVLTAAHCVYGDRELQLFMSVVPQLQNETDFPRSITERVMVNEYYYPDDYNNTTLFHDIAILKLASPLTGTYGFADLAVNTDESSYRVTPSEVFYAVGHGNTQTNQDDSNVIQKTELSYVSNADCAIYTTDTSENLCMTGADTSVYDNAACQGDSGGPLYWQGKQVGITSFGPLTCGDPDITPNSIFTEVSRHENWIQSVLAGTELPKVVVNDQQRAEFLASGGAATLSITSTEDDSSSQSSSGGGGGSLGALSMLVLALLGFRRKLHS</sequence>
<dbReference type="InterPro" id="IPR050430">
    <property type="entry name" value="Peptidase_S1"/>
</dbReference>
<dbReference type="InterPro" id="IPR018114">
    <property type="entry name" value="TRYPSIN_HIS"/>
</dbReference>
<dbReference type="STRING" id="171383.AKJ31_10880"/>
<evidence type="ECO:0000256" key="2">
    <source>
        <dbReference type="ARBA" id="ARBA00023157"/>
    </source>
</evidence>
<dbReference type="InterPro" id="IPR001254">
    <property type="entry name" value="Trypsin_dom"/>
</dbReference>
<dbReference type="GO" id="GO:0006508">
    <property type="term" value="P:proteolysis"/>
    <property type="evidence" value="ECO:0007669"/>
    <property type="project" value="UniProtKB-KW"/>
</dbReference>
<dbReference type="OrthoDB" id="9813836at2"/>
<dbReference type="PROSITE" id="PS00134">
    <property type="entry name" value="TRYPSIN_HIS"/>
    <property type="match status" value="1"/>
</dbReference>
<keyword evidence="4" id="KW-0732">Signal</keyword>
<feature type="signal peptide" evidence="4">
    <location>
        <begin position="1"/>
        <end position="18"/>
    </location>
</feature>
<dbReference type="SMART" id="SM00020">
    <property type="entry name" value="Tryp_SPc"/>
    <property type="match status" value="1"/>
</dbReference>
<dbReference type="EMBL" id="LHPI01000009">
    <property type="protein sequence ID" value="KOO07392.1"/>
    <property type="molecule type" value="Genomic_DNA"/>
</dbReference>
<dbReference type="PANTHER" id="PTHR24276:SF98">
    <property type="entry name" value="FI18310P1-RELATED"/>
    <property type="match status" value="1"/>
</dbReference>
<dbReference type="InterPro" id="IPR033116">
    <property type="entry name" value="TRYPSIN_SER"/>
</dbReference>
<evidence type="ECO:0000256" key="3">
    <source>
        <dbReference type="RuleBase" id="RU363034"/>
    </source>
</evidence>
<keyword evidence="7" id="KW-1185">Reference proteome</keyword>
<dbReference type="PANTHER" id="PTHR24276">
    <property type="entry name" value="POLYSERASE-RELATED"/>
    <property type="match status" value="1"/>
</dbReference>
<evidence type="ECO:0000256" key="4">
    <source>
        <dbReference type="SAM" id="SignalP"/>
    </source>
</evidence>
<dbReference type="PRINTS" id="PR00722">
    <property type="entry name" value="CHYMOTRYPSIN"/>
</dbReference>
<dbReference type="InterPro" id="IPR043504">
    <property type="entry name" value="Peptidase_S1_PA_chymotrypsin"/>
</dbReference>